<keyword evidence="3" id="KW-1185">Reference proteome</keyword>
<name>A0A3N4HUH6_ASCIM</name>
<dbReference type="EMBL" id="ML119728">
    <property type="protein sequence ID" value="RPA77329.1"/>
    <property type="molecule type" value="Genomic_DNA"/>
</dbReference>
<organism evidence="2 3">
    <name type="scientific">Ascobolus immersus RN42</name>
    <dbReference type="NCBI Taxonomy" id="1160509"/>
    <lineage>
        <taxon>Eukaryota</taxon>
        <taxon>Fungi</taxon>
        <taxon>Dikarya</taxon>
        <taxon>Ascomycota</taxon>
        <taxon>Pezizomycotina</taxon>
        <taxon>Pezizomycetes</taxon>
        <taxon>Pezizales</taxon>
        <taxon>Ascobolaceae</taxon>
        <taxon>Ascobolus</taxon>
    </lineage>
</organism>
<feature type="transmembrane region" description="Helical" evidence="1">
    <location>
        <begin position="222"/>
        <end position="241"/>
    </location>
</feature>
<proteinExistence type="predicted"/>
<evidence type="ECO:0000313" key="3">
    <source>
        <dbReference type="Proteomes" id="UP000275078"/>
    </source>
</evidence>
<keyword evidence="1" id="KW-0812">Transmembrane</keyword>
<keyword evidence="1" id="KW-1133">Transmembrane helix</keyword>
<feature type="transmembrane region" description="Helical" evidence="1">
    <location>
        <begin position="12"/>
        <end position="37"/>
    </location>
</feature>
<reference evidence="2 3" key="1">
    <citation type="journal article" date="2018" name="Nat. Ecol. Evol.">
        <title>Pezizomycetes genomes reveal the molecular basis of ectomycorrhizal truffle lifestyle.</title>
        <authorList>
            <person name="Murat C."/>
            <person name="Payen T."/>
            <person name="Noel B."/>
            <person name="Kuo A."/>
            <person name="Morin E."/>
            <person name="Chen J."/>
            <person name="Kohler A."/>
            <person name="Krizsan K."/>
            <person name="Balestrini R."/>
            <person name="Da Silva C."/>
            <person name="Montanini B."/>
            <person name="Hainaut M."/>
            <person name="Levati E."/>
            <person name="Barry K.W."/>
            <person name="Belfiori B."/>
            <person name="Cichocki N."/>
            <person name="Clum A."/>
            <person name="Dockter R.B."/>
            <person name="Fauchery L."/>
            <person name="Guy J."/>
            <person name="Iotti M."/>
            <person name="Le Tacon F."/>
            <person name="Lindquist E.A."/>
            <person name="Lipzen A."/>
            <person name="Malagnac F."/>
            <person name="Mello A."/>
            <person name="Molinier V."/>
            <person name="Miyauchi S."/>
            <person name="Poulain J."/>
            <person name="Riccioni C."/>
            <person name="Rubini A."/>
            <person name="Sitrit Y."/>
            <person name="Splivallo R."/>
            <person name="Traeger S."/>
            <person name="Wang M."/>
            <person name="Zifcakova L."/>
            <person name="Wipf D."/>
            <person name="Zambonelli A."/>
            <person name="Paolocci F."/>
            <person name="Nowrousian M."/>
            <person name="Ottonello S."/>
            <person name="Baldrian P."/>
            <person name="Spatafora J.W."/>
            <person name="Henrissat B."/>
            <person name="Nagy L.G."/>
            <person name="Aury J.M."/>
            <person name="Wincker P."/>
            <person name="Grigoriev I.V."/>
            <person name="Bonfante P."/>
            <person name="Martin F.M."/>
        </authorList>
    </citation>
    <scope>NUCLEOTIDE SEQUENCE [LARGE SCALE GENOMIC DNA]</scope>
    <source>
        <strain evidence="2 3">RN42</strain>
    </source>
</reference>
<dbReference type="Proteomes" id="UP000275078">
    <property type="component" value="Unassembled WGS sequence"/>
</dbReference>
<accession>A0A3N4HUH6</accession>
<sequence>MVTMLILHLSLSVVYILPFLSYPITIIADVILMFVLLHEYVREMAFYYGGKAYWEKYRGGFFRHALLAVFVSRRKTDENVAFPEFGYSLLRHVRESRWIWDPDADARQQFYESPISARLERSGLGTRLDADVNSKLGRHYLLRMLRAPTDKADSNQLIRKMRCLLHLGGRLPLELDRCLSERLLMLSFVMGQSLVRFSHRWAEHADLSDSDKKDVLQWGSGQIIAVVVLIAPLFSWVHAFYGKELHPSASHTLSSLVAC</sequence>
<dbReference type="AlphaFoldDB" id="A0A3N4HUH6"/>
<keyword evidence="1" id="KW-0472">Membrane</keyword>
<evidence type="ECO:0000256" key="1">
    <source>
        <dbReference type="SAM" id="Phobius"/>
    </source>
</evidence>
<gene>
    <name evidence="2" type="ORF">BJ508DRAFT_171988</name>
</gene>
<protein>
    <submittedName>
        <fullName evidence="2">Uncharacterized protein</fullName>
    </submittedName>
</protein>
<evidence type="ECO:0000313" key="2">
    <source>
        <dbReference type="EMBL" id="RPA77329.1"/>
    </source>
</evidence>